<dbReference type="CDD" id="cd00096">
    <property type="entry name" value="Ig"/>
    <property type="match status" value="2"/>
</dbReference>
<feature type="domain" description="Ig-like" evidence="3">
    <location>
        <begin position="233"/>
        <end position="302"/>
    </location>
</feature>
<dbReference type="KEGG" id="tng:GSTEN00005130G001"/>
<dbReference type="InterPro" id="IPR013106">
    <property type="entry name" value="Ig_V-set"/>
</dbReference>
<dbReference type="InterPro" id="IPR013783">
    <property type="entry name" value="Ig-like_fold"/>
</dbReference>
<protein>
    <submittedName>
        <fullName evidence="4">(spotted green pufferfish) hypothetical protein</fullName>
    </submittedName>
</protein>
<feature type="region of interest" description="Disordered" evidence="1">
    <location>
        <begin position="397"/>
        <end position="425"/>
    </location>
</feature>
<dbReference type="GO" id="GO:1990782">
    <property type="term" value="F:protein tyrosine kinase binding"/>
    <property type="evidence" value="ECO:0007669"/>
    <property type="project" value="TreeGrafter"/>
</dbReference>
<dbReference type="GO" id="GO:0009897">
    <property type="term" value="C:external side of plasma membrane"/>
    <property type="evidence" value="ECO:0007669"/>
    <property type="project" value="TreeGrafter"/>
</dbReference>
<feature type="compositionally biased region" description="Low complexity" evidence="1">
    <location>
        <begin position="414"/>
        <end position="424"/>
    </location>
</feature>
<feature type="transmembrane region" description="Helical" evidence="2">
    <location>
        <begin position="338"/>
        <end position="358"/>
    </location>
</feature>
<proteinExistence type="predicted"/>
<dbReference type="OrthoDB" id="8437569at2759"/>
<dbReference type="PANTHER" id="PTHR11422">
    <property type="entry name" value="T-CELL SURFACE GLYCOPROTEIN CD4"/>
    <property type="match status" value="1"/>
</dbReference>
<name>Q4T8P7_TETNG</name>
<dbReference type="EMBL" id="CAAE01007757">
    <property type="protein sequence ID" value="CAF90735.1"/>
    <property type="molecule type" value="Genomic_DNA"/>
</dbReference>
<keyword evidence="2" id="KW-0812">Transmembrane</keyword>
<dbReference type="SMART" id="SM00409">
    <property type="entry name" value="IG"/>
    <property type="match status" value="2"/>
</dbReference>
<dbReference type="InterPro" id="IPR007110">
    <property type="entry name" value="Ig-like_dom"/>
</dbReference>
<feature type="domain" description="Ig-like" evidence="3">
    <location>
        <begin position="133"/>
        <end position="205"/>
    </location>
</feature>
<keyword evidence="2" id="KW-1133">Transmembrane helix</keyword>
<dbReference type="SUPFAM" id="SSF48726">
    <property type="entry name" value="Immunoglobulin"/>
    <property type="match status" value="3"/>
</dbReference>
<evidence type="ECO:0000256" key="1">
    <source>
        <dbReference type="SAM" id="MobiDB-lite"/>
    </source>
</evidence>
<dbReference type="GO" id="GO:0042289">
    <property type="term" value="F:MHC class II protein binding"/>
    <property type="evidence" value="ECO:0007669"/>
    <property type="project" value="TreeGrafter"/>
</dbReference>
<dbReference type="PANTHER" id="PTHR11422:SF5">
    <property type="entry name" value="DIVERSE IMMUNOGLOBULIN DOMAIN-CONTAINING PROTEIN 1.1 ISOFORM X1-RELATED"/>
    <property type="match status" value="1"/>
</dbReference>
<dbReference type="GO" id="GO:0045121">
    <property type="term" value="C:membrane raft"/>
    <property type="evidence" value="ECO:0007669"/>
    <property type="project" value="TreeGrafter"/>
</dbReference>
<reference evidence="4" key="2">
    <citation type="submission" date="2004-02" db="EMBL/GenBank/DDBJ databases">
        <authorList>
            <consortium name="Genoscope"/>
            <consortium name="Whitehead Institute Centre for Genome Research"/>
        </authorList>
    </citation>
    <scope>NUCLEOTIDE SEQUENCE</scope>
</reference>
<sequence>MVDFKWIQTSLSLILMFQHSEADRKHLVSRGETTLICENLIQNQQRCINTVWWFSNDSRSTVELVRLGQIRSHKPGRLSLSENCSLTIKNLTGEDAGLYTCRQFDSLNRQTGEDAALDLSVVTKADRKYLVSGGETTLICENLIQNQQRCINTDWLFSYDSRPAVELVKLGQIRSDKPGRLSLSENCSLTIKNLTDEDAGLYTCRQFDSLNRETFVDAAFDLSVVTIKEQKNGDKVTLSCSVFTHGPCSLTVKWFNDEEELEGSREHQCGAAVELDISGPTFTSSLNFLKCEVEERQPGSVHLFPFRPPSPEEPASTTDPATSPGGTTATASALDLKWLFFIIPAVLVVLVIVFLAVFRSKRRKGGETFRKENMDQPDQDICYTSISFSQKSQTGAQISAREDDENVTYSAVKNSPSSNSDNPNQLYTTATYSNV</sequence>
<evidence type="ECO:0000256" key="2">
    <source>
        <dbReference type="SAM" id="Phobius"/>
    </source>
</evidence>
<dbReference type="Gene3D" id="2.60.40.10">
    <property type="entry name" value="Immunoglobulins"/>
    <property type="match status" value="2"/>
</dbReference>
<dbReference type="InterPro" id="IPR003599">
    <property type="entry name" value="Ig_sub"/>
</dbReference>
<dbReference type="GO" id="GO:0070374">
    <property type="term" value="P:positive regulation of ERK1 and ERK2 cascade"/>
    <property type="evidence" value="ECO:0007669"/>
    <property type="project" value="TreeGrafter"/>
</dbReference>
<dbReference type="Pfam" id="PF07686">
    <property type="entry name" value="V-set"/>
    <property type="match status" value="2"/>
</dbReference>
<comment type="caution">
    <text evidence="4">The sequence shown here is derived from an EMBL/GenBank/DDBJ whole genome shotgun (WGS) entry which is preliminary data.</text>
</comment>
<keyword evidence="2" id="KW-0472">Membrane</keyword>
<organism evidence="4">
    <name type="scientific">Tetraodon nigroviridis</name>
    <name type="common">Spotted green pufferfish</name>
    <name type="synonym">Chelonodon nigroviridis</name>
    <dbReference type="NCBI Taxonomy" id="99883"/>
    <lineage>
        <taxon>Eukaryota</taxon>
        <taxon>Metazoa</taxon>
        <taxon>Chordata</taxon>
        <taxon>Craniata</taxon>
        <taxon>Vertebrata</taxon>
        <taxon>Euteleostomi</taxon>
        <taxon>Actinopterygii</taxon>
        <taxon>Neopterygii</taxon>
        <taxon>Teleostei</taxon>
        <taxon>Neoteleostei</taxon>
        <taxon>Acanthomorphata</taxon>
        <taxon>Eupercaria</taxon>
        <taxon>Tetraodontiformes</taxon>
        <taxon>Tetradontoidea</taxon>
        <taxon>Tetraodontidae</taxon>
        <taxon>Tetraodon</taxon>
    </lineage>
</organism>
<feature type="region of interest" description="Disordered" evidence="1">
    <location>
        <begin position="302"/>
        <end position="327"/>
    </location>
</feature>
<evidence type="ECO:0000313" key="4">
    <source>
        <dbReference type="EMBL" id="CAF90735.1"/>
    </source>
</evidence>
<feature type="domain" description="Ig-like" evidence="3">
    <location>
        <begin position="9"/>
        <end position="120"/>
    </location>
</feature>
<accession>Q4T8P7</accession>
<dbReference type="GO" id="GO:0042110">
    <property type="term" value="P:T cell activation"/>
    <property type="evidence" value="ECO:0007669"/>
    <property type="project" value="TreeGrafter"/>
</dbReference>
<reference evidence="4" key="1">
    <citation type="journal article" date="2004" name="Nature">
        <title>Genome duplication in the teleost fish Tetraodon nigroviridis reveals the early vertebrate proto-karyotype.</title>
        <authorList>
            <person name="Jaillon O."/>
            <person name="Aury J.-M."/>
            <person name="Brunet F."/>
            <person name="Petit J.-L."/>
            <person name="Stange-Thomann N."/>
            <person name="Mauceli E."/>
            <person name="Bouneau L."/>
            <person name="Fischer C."/>
            <person name="Ozouf-Costaz C."/>
            <person name="Bernot A."/>
            <person name="Nicaud S."/>
            <person name="Jaffe D."/>
            <person name="Fisher S."/>
            <person name="Lutfalla G."/>
            <person name="Dossat C."/>
            <person name="Segurens B."/>
            <person name="Dasilva C."/>
            <person name="Salanoubat M."/>
            <person name="Levy M."/>
            <person name="Boudet N."/>
            <person name="Castellano S."/>
            <person name="Anthouard V."/>
            <person name="Jubin C."/>
            <person name="Castelli V."/>
            <person name="Katinka M."/>
            <person name="Vacherie B."/>
            <person name="Biemont C."/>
            <person name="Skalli Z."/>
            <person name="Cattolico L."/>
            <person name="Poulain J."/>
            <person name="De Berardinis V."/>
            <person name="Cruaud C."/>
            <person name="Duprat S."/>
            <person name="Brottier P."/>
            <person name="Coutanceau J.-P."/>
            <person name="Gouzy J."/>
            <person name="Parra G."/>
            <person name="Lardier G."/>
            <person name="Chapple C."/>
            <person name="McKernan K.J."/>
            <person name="McEwan P."/>
            <person name="Bosak S."/>
            <person name="Kellis M."/>
            <person name="Volff J.-N."/>
            <person name="Guigo R."/>
            <person name="Zody M.C."/>
            <person name="Mesirov J."/>
            <person name="Lindblad-Toh K."/>
            <person name="Birren B."/>
            <person name="Nusbaum C."/>
            <person name="Kahn D."/>
            <person name="Robinson-Rechavi M."/>
            <person name="Laudet V."/>
            <person name="Schachter V."/>
            <person name="Quetier F."/>
            <person name="Saurin W."/>
            <person name="Scarpelli C."/>
            <person name="Wincker P."/>
            <person name="Lander E.S."/>
            <person name="Weissenbach J."/>
            <person name="Roest Crollius H."/>
        </authorList>
    </citation>
    <scope>NUCLEOTIDE SEQUENCE [LARGE SCALE GENOMIC DNA]</scope>
</reference>
<dbReference type="AlphaFoldDB" id="Q4T8P7"/>
<dbReference type="InterPro" id="IPR036179">
    <property type="entry name" value="Ig-like_dom_sf"/>
</dbReference>
<feature type="compositionally biased region" description="Low complexity" evidence="1">
    <location>
        <begin position="316"/>
        <end position="327"/>
    </location>
</feature>
<gene>
    <name evidence="4" type="ORF">GSTENG00005130001</name>
</gene>
<evidence type="ECO:0000259" key="3">
    <source>
        <dbReference type="PROSITE" id="PS50835"/>
    </source>
</evidence>
<dbReference type="PROSITE" id="PS50835">
    <property type="entry name" value="IG_LIKE"/>
    <property type="match status" value="3"/>
</dbReference>
<dbReference type="GO" id="GO:0035723">
    <property type="term" value="P:interleukin-15-mediated signaling pathway"/>
    <property type="evidence" value="ECO:0007669"/>
    <property type="project" value="TreeGrafter"/>
</dbReference>